<feature type="compositionally biased region" description="Polar residues" evidence="1">
    <location>
        <begin position="18"/>
        <end position="46"/>
    </location>
</feature>
<comment type="caution">
    <text evidence="2">The sequence shown here is derived from an EMBL/GenBank/DDBJ whole genome shotgun (WGS) entry which is preliminary data.</text>
</comment>
<gene>
    <name evidence="2" type="ORF">FWK35_00023611</name>
</gene>
<feature type="compositionally biased region" description="Polar residues" evidence="1">
    <location>
        <begin position="291"/>
        <end position="309"/>
    </location>
</feature>
<proteinExistence type="predicted"/>
<dbReference type="OrthoDB" id="6624230at2759"/>
<dbReference type="AlphaFoldDB" id="A0A6G0Z203"/>
<protein>
    <recommendedName>
        <fullName evidence="4">Pre-C2HC domain-containing protein</fullName>
    </recommendedName>
</protein>
<organism evidence="2 3">
    <name type="scientific">Aphis craccivora</name>
    <name type="common">Cowpea aphid</name>
    <dbReference type="NCBI Taxonomy" id="307492"/>
    <lineage>
        <taxon>Eukaryota</taxon>
        <taxon>Metazoa</taxon>
        <taxon>Ecdysozoa</taxon>
        <taxon>Arthropoda</taxon>
        <taxon>Hexapoda</taxon>
        <taxon>Insecta</taxon>
        <taxon>Pterygota</taxon>
        <taxon>Neoptera</taxon>
        <taxon>Paraneoptera</taxon>
        <taxon>Hemiptera</taxon>
        <taxon>Sternorrhyncha</taxon>
        <taxon>Aphidomorpha</taxon>
        <taxon>Aphidoidea</taxon>
        <taxon>Aphididae</taxon>
        <taxon>Aphidini</taxon>
        <taxon>Aphis</taxon>
        <taxon>Aphis</taxon>
    </lineage>
</organism>
<accession>A0A6G0Z203</accession>
<dbReference type="EMBL" id="VUJU01001655">
    <property type="protein sequence ID" value="KAF0764354.1"/>
    <property type="molecule type" value="Genomic_DNA"/>
</dbReference>
<dbReference type="Proteomes" id="UP000478052">
    <property type="component" value="Unassembled WGS sequence"/>
</dbReference>
<reference evidence="2 3" key="1">
    <citation type="submission" date="2019-08" db="EMBL/GenBank/DDBJ databases">
        <title>Whole genome of Aphis craccivora.</title>
        <authorList>
            <person name="Voronova N.V."/>
            <person name="Shulinski R.S."/>
            <person name="Bandarenka Y.V."/>
            <person name="Zhorov D.G."/>
            <person name="Warner D."/>
        </authorList>
    </citation>
    <scope>NUCLEOTIDE SEQUENCE [LARGE SCALE GENOMIC DNA]</scope>
    <source>
        <strain evidence="2">180601</strain>
        <tissue evidence="2">Whole Body</tissue>
    </source>
</reference>
<evidence type="ECO:0000256" key="1">
    <source>
        <dbReference type="SAM" id="MobiDB-lite"/>
    </source>
</evidence>
<keyword evidence="3" id="KW-1185">Reference proteome</keyword>
<evidence type="ECO:0008006" key="4">
    <source>
        <dbReference type="Google" id="ProtNLM"/>
    </source>
</evidence>
<evidence type="ECO:0000313" key="3">
    <source>
        <dbReference type="Proteomes" id="UP000478052"/>
    </source>
</evidence>
<name>A0A6G0Z203_APHCR</name>
<feature type="region of interest" description="Disordered" evidence="1">
    <location>
        <begin position="270"/>
        <end position="309"/>
    </location>
</feature>
<evidence type="ECO:0000313" key="2">
    <source>
        <dbReference type="EMBL" id="KAF0764354.1"/>
    </source>
</evidence>
<sequence>MNNINNKANQLIGKHKTTTSSQPNNSIPHASNSEYDGATSNKNSNDNFTLVTKQVLNQLDEPDLNSSSQQLPFEQNNDISDEVFKPPPLIFVRGVVNYLDLCTALIELIGVDNFFCKTSADQQEAEFHTYQLKQDKPLRVVIRNLHLTTNVDTIKEELEVRLFEIRRVTNVLHKLSKIPLPLFFVDLINQDYGHTKTYCGYPSCCVRCGSNHKSPDCPNQRSDPPKCALCSGNHPASYKGCSIYKDLQRAKKSYTKSNFVPTNTRFNTTTIRDSYPINDTHPIQPDPHSPTYAQATSGRPANNSTPSSTLHSSQLLIYKSLTKPVWTYGIQL</sequence>
<feature type="region of interest" description="Disordered" evidence="1">
    <location>
        <begin position="14"/>
        <end position="46"/>
    </location>
</feature>